<feature type="region of interest" description="Disordered" evidence="1">
    <location>
        <begin position="66"/>
        <end position="127"/>
    </location>
</feature>
<accession>A0A7G2C410</accession>
<organism evidence="2 3">
    <name type="scientific">Angomonas deanei</name>
    <dbReference type="NCBI Taxonomy" id="59799"/>
    <lineage>
        <taxon>Eukaryota</taxon>
        <taxon>Discoba</taxon>
        <taxon>Euglenozoa</taxon>
        <taxon>Kinetoplastea</taxon>
        <taxon>Metakinetoplastina</taxon>
        <taxon>Trypanosomatida</taxon>
        <taxon>Trypanosomatidae</taxon>
        <taxon>Strigomonadinae</taxon>
        <taxon>Angomonas</taxon>
    </lineage>
</organism>
<dbReference type="Proteomes" id="UP000515908">
    <property type="component" value="Chromosome 03"/>
</dbReference>
<keyword evidence="3" id="KW-1185">Reference proteome</keyword>
<feature type="compositionally biased region" description="Acidic residues" evidence="1">
    <location>
        <begin position="91"/>
        <end position="107"/>
    </location>
</feature>
<gene>
    <name evidence="2" type="ORF">ADEAN_000177400</name>
</gene>
<dbReference type="VEuPathDB" id="TriTrypDB:ADEAN_000177400"/>
<dbReference type="AlphaFoldDB" id="A0A7G2C410"/>
<name>A0A7G2C410_9TRYP</name>
<protein>
    <submittedName>
        <fullName evidence="2">Uncharacterized protein</fullName>
    </submittedName>
</protein>
<evidence type="ECO:0000313" key="3">
    <source>
        <dbReference type="Proteomes" id="UP000515908"/>
    </source>
</evidence>
<feature type="compositionally biased region" description="Acidic residues" evidence="1">
    <location>
        <begin position="67"/>
        <end position="80"/>
    </location>
</feature>
<dbReference type="EMBL" id="LR877147">
    <property type="protein sequence ID" value="CAD2214329.1"/>
    <property type="molecule type" value="Genomic_DNA"/>
</dbReference>
<reference evidence="2 3" key="1">
    <citation type="submission" date="2020-08" db="EMBL/GenBank/DDBJ databases">
        <authorList>
            <person name="Newling K."/>
            <person name="Davey J."/>
            <person name="Forrester S."/>
        </authorList>
    </citation>
    <scope>NUCLEOTIDE SEQUENCE [LARGE SCALE GENOMIC DNA]</scope>
    <source>
        <strain evidence="3">Crithidia deanei Carvalho (ATCC PRA-265)</strain>
    </source>
</reference>
<evidence type="ECO:0000313" key="2">
    <source>
        <dbReference type="EMBL" id="CAD2214329.1"/>
    </source>
</evidence>
<sequence length="175" mass="19640">MLRKSHRESGHNLDEYAKSGIVSDSDIPLRYALFYAVGKGILYLARTAREGQLELEKNQQAFFLEVVDSESDDDDGDDGSPSEKRKRLFQEDYDDDDDEEYEEENNDSDAQPRTGGEGSDPGQTIFSPLDPLKEVICSVMAPLPALLNQLGPNVNQLYTAEEASELLQFIQYTHS</sequence>
<proteinExistence type="predicted"/>
<evidence type="ECO:0000256" key="1">
    <source>
        <dbReference type="SAM" id="MobiDB-lite"/>
    </source>
</evidence>